<comment type="caution">
    <text evidence="1">The sequence shown here is derived from an EMBL/GenBank/DDBJ whole genome shotgun (WGS) entry which is preliminary data.</text>
</comment>
<sequence length="115" mass="13097">GRVMEGLWRIYTLLESWIHHNHVFGSLIQCLQTVANRLLVWDHTKARWSHVTIQRVTCIEKASECGRGEGKARRIELHKEQETCIEKAGEAGRITGLGVTFSSQRYLSTPSQDPP</sequence>
<name>A0ACA9NR81_9GLOM</name>
<gene>
    <name evidence="1" type="ORF">ACOLOM_LOCUS8752</name>
</gene>
<reference evidence="1" key="1">
    <citation type="submission" date="2021-06" db="EMBL/GenBank/DDBJ databases">
        <authorList>
            <person name="Kallberg Y."/>
            <person name="Tangrot J."/>
            <person name="Rosling A."/>
        </authorList>
    </citation>
    <scope>NUCLEOTIDE SEQUENCE</scope>
    <source>
        <strain evidence="1">CL356</strain>
    </source>
</reference>
<evidence type="ECO:0000313" key="2">
    <source>
        <dbReference type="Proteomes" id="UP000789525"/>
    </source>
</evidence>
<protein>
    <submittedName>
        <fullName evidence="1">16761_t:CDS:1</fullName>
    </submittedName>
</protein>
<accession>A0ACA9NR81</accession>
<evidence type="ECO:0000313" key="1">
    <source>
        <dbReference type="EMBL" id="CAG8665626.1"/>
    </source>
</evidence>
<dbReference type="Proteomes" id="UP000789525">
    <property type="component" value="Unassembled WGS sequence"/>
</dbReference>
<organism evidence="1 2">
    <name type="scientific">Acaulospora colombiana</name>
    <dbReference type="NCBI Taxonomy" id="27376"/>
    <lineage>
        <taxon>Eukaryota</taxon>
        <taxon>Fungi</taxon>
        <taxon>Fungi incertae sedis</taxon>
        <taxon>Mucoromycota</taxon>
        <taxon>Glomeromycotina</taxon>
        <taxon>Glomeromycetes</taxon>
        <taxon>Diversisporales</taxon>
        <taxon>Acaulosporaceae</taxon>
        <taxon>Acaulospora</taxon>
    </lineage>
</organism>
<feature type="non-terminal residue" evidence="1">
    <location>
        <position position="1"/>
    </location>
</feature>
<proteinExistence type="predicted"/>
<keyword evidence="2" id="KW-1185">Reference proteome</keyword>
<dbReference type="EMBL" id="CAJVPT010023474">
    <property type="protein sequence ID" value="CAG8665626.1"/>
    <property type="molecule type" value="Genomic_DNA"/>
</dbReference>